<dbReference type="InterPro" id="IPR051461">
    <property type="entry name" value="UPF0750_membrane"/>
</dbReference>
<dbReference type="PANTHER" id="PTHR33545:SF5">
    <property type="entry name" value="UPF0750 MEMBRANE PROTEIN YITT"/>
    <property type="match status" value="1"/>
</dbReference>
<feature type="transmembrane region" description="Helical" evidence="6">
    <location>
        <begin position="52"/>
        <end position="77"/>
    </location>
</feature>
<gene>
    <name evidence="8" type="ORF">CJ231_00195</name>
</gene>
<feature type="transmembrane region" description="Helical" evidence="6">
    <location>
        <begin position="84"/>
        <end position="105"/>
    </location>
</feature>
<dbReference type="Proteomes" id="UP000235564">
    <property type="component" value="Unassembled WGS sequence"/>
</dbReference>
<keyword evidence="4 6" id="KW-1133">Transmembrane helix</keyword>
<evidence type="ECO:0000313" key="8">
    <source>
        <dbReference type="EMBL" id="PMC25276.1"/>
    </source>
</evidence>
<evidence type="ECO:0000256" key="4">
    <source>
        <dbReference type="ARBA" id="ARBA00022989"/>
    </source>
</evidence>
<evidence type="ECO:0000256" key="5">
    <source>
        <dbReference type="ARBA" id="ARBA00023136"/>
    </source>
</evidence>
<feature type="transmembrane region" description="Helical" evidence="6">
    <location>
        <begin position="184"/>
        <end position="202"/>
    </location>
</feature>
<evidence type="ECO:0000256" key="3">
    <source>
        <dbReference type="ARBA" id="ARBA00022692"/>
    </source>
</evidence>
<keyword evidence="2" id="KW-1003">Cell membrane</keyword>
<accession>A0A2N6QT94</accession>
<evidence type="ECO:0000256" key="2">
    <source>
        <dbReference type="ARBA" id="ARBA00022475"/>
    </source>
</evidence>
<feature type="transmembrane region" description="Helical" evidence="6">
    <location>
        <begin position="18"/>
        <end position="37"/>
    </location>
</feature>
<dbReference type="CDD" id="cd16380">
    <property type="entry name" value="YitT_C"/>
    <property type="match status" value="1"/>
</dbReference>
<dbReference type="OrthoDB" id="1114876at2"/>
<name>A0A2N6QT94_9BACT</name>
<dbReference type="Pfam" id="PF10035">
    <property type="entry name" value="DUF2179"/>
    <property type="match status" value="1"/>
</dbReference>
<dbReference type="RefSeq" id="WP_102696217.1">
    <property type="nucleotide sequence ID" value="NZ_JAJCJI010000004.1"/>
</dbReference>
<dbReference type="InterPro" id="IPR019264">
    <property type="entry name" value="DUF2179"/>
</dbReference>
<feature type="transmembrane region" description="Helical" evidence="6">
    <location>
        <begin position="158"/>
        <end position="178"/>
    </location>
</feature>
<keyword evidence="3 6" id="KW-0812">Transmembrane</keyword>
<proteinExistence type="predicted"/>
<comment type="subcellular location">
    <subcellularLocation>
        <location evidence="1">Cell membrane</location>
        <topology evidence="1">Multi-pass membrane protein</topology>
    </subcellularLocation>
</comment>
<feature type="transmembrane region" description="Helical" evidence="6">
    <location>
        <begin position="117"/>
        <end position="137"/>
    </location>
</feature>
<evidence type="ECO:0000313" key="9">
    <source>
        <dbReference type="Proteomes" id="UP000235564"/>
    </source>
</evidence>
<dbReference type="GO" id="GO:0005886">
    <property type="term" value="C:plasma membrane"/>
    <property type="evidence" value="ECO:0007669"/>
    <property type="project" value="UniProtKB-SubCell"/>
</dbReference>
<feature type="domain" description="DUF2179" evidence="7">
    <location>
        <begin position="231"/>
        <end position="285"/>
    </location>
</feature>
<evidence type="ECO:0000256" key="6">
    <source>
        <dbReference type="SAM" id="Phobius"/>
    </source>
</evidence>
<protein>
    <recommendedName>
        <fullName evidence="7">DUF2179 domain-containing protein</fullName>
    </recommendedName>
</protein>
<dbReference type="PIRSF" id="PIRSF006483">
    <property type="entry name" value="Membrane_protein_YitT"/>
    <property type="match status" value="1"/>
</dbReference>
<dbReference type="InterPro" id="IPR003740">
    <property type="entry name" value="YitT"/>
</dbReference>
<sequence length="313" mass="34635">MKIKGLENAFSAKELKDYFFITIAMLFYCIGWTVFLLPNNITTGGVPGISSVLYWGLGIPVQYSYFFINAVLIAFALRLLGLRFCIKTIFGIIILTTLTSLAQTYMLDVRLLSDQPFMASVIGAAFCGTGVGLGLSANGSTGGTDIVAAIVNKYRDISLGRVILICDLVIISSSYLALHDWEKVIYGYVVLFITSFCVDQVVNSMRRSVQFFIISDRYEEIGRQINENPHRGCTVINASGFYSGREMKMLFVLAKKSESGKIFDLINDIDPAAFVSQSAVIGVYGEGFDRFKVRQKKNAQNKLSQKKQGNSNP</sequence>
<dbReference type="InterPro" id="IPR015867">
    <property type="entry name" value="N-reg_PII/ATP_PRibTrfase_C"/>
</dbReference>
<organism evidence="8 9">
    <name type="scientific">Hoylesella buccalis</name>
    <dbReference type="NCBI Taxonomy" id="28127"/>
    <lineage>
        <taxon>Bacteria</taxon>
        <taxon>Pseudomonadati</taxon>
        <taxon>Bacteroidota</taxon>
        <taxon>Bacteroidia</taxon>
        <taxon>Bacteroidales</taxon>
        <taxon>Prevotellaceae</taxon>
        <taxon>Hoylesella</taxon>
    </lineage>
</organism>
<dbReference type="Pfam" id="PF02588">
    <property type="entry name" value="YitT_membrane"/>
    <property type="match status" value="1"/>
</dbReference>
<dbReference type="PANTHER" id="PTHR33545">
    <property type="entry name" value="UPF0750 MEMBRANE PROTEIN YITT-RELATED"/>
    <property type="match status" value="1"/>
</dbReference>
<keyword evidence="5 6" id="KW-0472">Membrane</keyword>
<reference evidence="8 9" key="1">
    <citation type="submission" date="2017-09" db="EMBL/GenBank/DDBJ databases">
        <title>Bacterial strain isolated from the female urinary microbiota.</title>
        <authorList>
            <person name="Thomas-White K."/>
            <person name="Kumar N."/>
            <person name="Forster S."/>
            <person name="Putonti C."/>
            <person name="Lawley T."/>
            <person name="Wolfe A.J."/>
        </authorList>
    </citation>
    <scope>NUCLEOTIDE SEQUENCE [LARGE SCALE GENOMIC DNA]</scope>
    <source>
        <strain evidence="8 9">UMB0536</strain>
    </source>
</reference>
<evidence type="ECO:0000259" key="7">
    <source>
        <dbReference type="Pfam" id="PF10035"/>
    </source>
</evidence>
<dbReference type="AlphaFoldDB" id="A0A2N6QT94"/>
<evidence type="ECO:0000256" key="1">
    <source>
        <dbReference type="ARBA" id="ARBA00004651"/>
    </source>
</evidence>
<dbReference type="Gene3D" id="3.30.70.120">
    <property type="match status" value="1"/>
</dbReference>
<comment type="caution">
    <text evidence="8">The sequence shown here is derived from an EMBL/GenBank/DDBJ whole genome shotgun (WGS) entry which is preliminary data.</text>
</comment>
<dbReference type="EMBL" id="PNGJ01000001">
    <property type="protein sequence ID" value="PMC25276.1"/>
    <property type="molecule type" value="Genomic_DNA"/>
</dbReference>